<keyword evidence="3" id="KW-0804">Transcription</keyword>
<dbReference type="SUPFAM" id="SSF46785">
    <property type="entry name" value="Winged helix' DNA-binding domain"/>
    <property type="match status" value="1"/>
</dbReference>
<dbReference type="Gene3D" id="1.10.10.10">
    <property type="entry name" value="Winged helix-like DNA-binding domain superfamily/Winged helix DNA-binding domain"/>
    <property type="match status" value="1"/>
</dbReference>
<sequence length="171" mass="19792">MDKTAEYLFFPAMSLFQRLYAKGLSKRLDPHGVRPGYLEVFFRLWEKDGVTQKALHQSMDVEQATLSNTLKRMERDGFLLRKRNPKDRRQSVIGLTDTGASIRKVVLAAIDDLQAVVNTRLSINDRRYFRRILQQMNEQLVQDLDDTTLVLLDEVDDSDGDTLMLVDEINE</sequence>
<evidence type="ECO:0000256" key="3">
    <source>
        <dbReference type="ARBA" id="ARBA00023163"/>
    </source>
</evidence>
<dbReference type="Proteomes" id="UP001568698">
    <property type="component" value="Unassembled WGS sequence"/>
</dbReference>
<feature type="domain" description="HTH marR-type" evidence="4">
    <location>
        <begin position="1"/>
        <end position="138"/>
    </location>
</feature>
<evidence type="ECO:0000259" key="4">
    <source>
        <dbReference type="PROSITE" id="PS50995"/>
    </source>
</evidence>
<keyword evidence="1" id="KW-0805">Transcription regulation</keyword>
<dbReference type="InterPro" id="IPR036390">
    <property type="entry name" value="WH_DNA-bd_sf"/>
</dbReference>
<dbReference type="InterPro" id="IPR000835">
    <property type="entry name" value="HTH_MarR-typ"/>
</dbReference>
<dbReference type="InterPro" id="IPR023187">
    <property type="entry name" value="Tscrpt_reg_MarR-type_CS"/>
</dbReference>
<dbReference type="PROSITE" id="PS50995">
    <property type="entry name" value="HTH_MARR_2"/>
    <property type="match status" value="1"/>
</dbReference>
<evidence type="ECO:0000313" key="6">
    <source>
        <dbReference type="Proteomes" id="UP001568698"/>
    </source>
</evidence>
<dbReference type="EMBL" id="JBGLYH010000070">
    <property type="protein sequence ID" value="MEZ7198453.1"/>
    <property type="molecule type" value="Genomic_DNA"/>
</dbReference>
<dbReference type="PANTHER" id="PTHR42756:SF1">
    <property type="entry name" value="TRANSCRIPTIONAL REPRESSOR OF EMRAB OPERON"/>
    <property type="match status" value="1"/>
</dbReference>
<keyword evidence="6" id="KW-1185">Reference proteome</keyword>
<gene>
    <name evidence="5" type="ORF">AB6M95_17015</name>
</gene>
<evidence type="ECO:0000256" key="2">
    <source>
        <dbReference type="ARBA" id="ARBA00023125"/>
    </source>
</evidence>
<evidence type="ECO:0000256" key="1">
    <source>
        <dbReference type="ARBA" id="ARBA00023015"/>
    </source>
</evidence>
<dbReference type="PANTHER" id="PTHR42756">
    <property type="entry name" value="TRANSCRIPTIONAL REGULATOR, MARR"/>
    <property type="match status" value="1"/>
</dbReference>
<dbReference type="Pfam" id="PF01047">
    <property type="entry name" value="MarR"/>
    <property type="match status" value="1"/>
</dbReference>
<dbReference type="PROSITE" id="PS01117">
    <property type="entry name" value="HTH_MARR_1"/>
    <property type="match status" value="1"/>
</dbReference>
<dbReference type="RefSeq" id="WP_371387942.1">
    <property type="nucleotide sequence ID" value="NZ_JBGLYH010000070.1"/>
</dbReference>
<comment type="caution">
    <text evidence="5">The sequence shown here is derived from an EMBL/GenBank/DDBJ whole genome shotgun (WGS) entry which is preliminary data.</text>
</comment>
<proteinExistence type="predicted"/>
<reference evidence="5 6" key="1">
    <citation type="submission" date="2024-08" db="EMBL/GenBank/DDBJ databases">
        <title>Sulfate-reducing bacteria isolated from formation water of the oil field in Kazakhstan and description of Pseudodesulfovibrio sp.</title>
        <authorList>
            <person name="Bidzhieva S.K."/>
            <person name="Tourova T.P."/>
            <person name="Grouzdev D.S."/>
            <person name="Beletsky A.V."/>
            <person name="Sokolova D.S."/>
            <person name="Samigullina S.R."/>
            <person name="Poltaraus A.B."/>
            <person name="Avtukh A.N."/>
            <person name="Tereshina V.M."/>
            <person name="Zhaparov N.S."/>
            <person name="Mardanov A.V."/>
            <person name="Nazina T.N."/>
        </authorList>
    </citation>
    <scope>NUCLEOTIDE SEQUENCE [LARGE SCALE GENOMIC DNA]</scope>
    <source>
        <strain evidence="5 6">9FUS</strain>
    </source>
</reference>
<keyword evidence="2" id="KW-0238">DNA-binding</keyword>
<evidence type="ECO:0000313" key="5">
    <source>
        <dbReference type="EMBL" id="MEZ7198453.1"/>
    </source>
</evidence>
<protein>
    <submittedName>
        <fullName evidence="5">MarR family winged helix-turn-helix transcriptional regulator</fullName>
    </submittedName>
</protein>
<dbReference type="InterPro" id="IPR036388">
    <property type="entry name" value="WH-like_DNA-bd_sf"/>
</dbReference>
<organism evidence="5 6">
    <name type="scientific">Pseudodesulfovibrio karagichevae</name>
    <dbReference type="NCBI Taxonomy" id="3239305"/>
    <lineage>
        <taxon>Bacteria</taxon>
        <taxon>Pseudomonadati</taxon>
        <taxon>Thermodesulfobacteriota</taxon>
        <taxon>Desulfovibrionia</taxon>
        <taxon>Desulfovibrionales</taxon>
        <taxon>Desulfovibrionaceae</taxon>
    </lineage>
</organism>
<dbReference type="PRINTS" id="PR00598">
    <property type="entry name" value="HTHMARR"/>
</dbReference>
<name>A0ABV4K652_9BACT</name>
<dbReference type="SMART" id="SM00347">
    <property type="entry name" value="HTH_MARR"/>
    <property type="match status" value="1"/>
</dbReference>
<accession>A0ABV4K652</accession>